<evidence type="ECO:0000313" key="4">
    <source>
        <dbReference type="Proteomes" id="UP000011081"/>
    </source>
</evidence>
<dbReference type="InParanoid" id="L2GTH7"/>
<evidence type="ECO:0000313" key="3">
    <source>
        <dbReference type="EMBL" id="ELA46385.1"/>
    </source>
</evidence>
<accession>L2GTH7</accession>
<feature type="compositionally biased region" description="Polar residues" evidence="1">
    <location>
        <begin position="323"/>
        <end position="333"/>
    </location>
</feature>
<dbReference type="HOGENOM" id="CLU_621430_0_0_1"/>
<dbReference type="Proteomes" id="UP000011081">
    <property type="component" value="Unassembled WGS sequence"/>
</dbReference>
<name>L2GTH7_VAVCU</name>
<feature type="compositionally biased region" description="Polar residues" evidence="1">
    <location>
        <begin position="395"/>
        <end position="405"/>
    </location>
</feature>
<dbReference type="VEuPathDB" id="MicrosporidiaDB:VCUG_02149"/>
<organism evidence="3 4">
    <name type="scientific">Vavraia culicis (isolate floridensis)</name>
    <name type="common">Microsporidian parasite</name>
    <dbReference type="NCBI Taxonomy" id="948595"/>
    <lineage>
        <taxon>Eukaryota</taxon>
        <taxon>Fungi</taxon>
        <taxon>Fungi incertae sedis</taxon>
        <taxon>Microsporidia</taxon>
        <taxon>Pleistophoridae</taxon>
        <taxon>Vavraia</taxon>
    </lineage>
</organism>
<feature type="transmembrane region" description="Helical" evidence="2">
    <location>
        <begin position="7"/>
        <end position="28"/>
    </location>
</feature>
<proteinExistence type="predicted"/>
<evidence type="ECO:0000256" key="2">
    <source>
        <dbReference type="SAM" id="Phobius"/>
    </source>
</evidence>
<dbReference type="GeneID" id="19880016"/>
<feature type="compositionally biased region" description="Acidic residues" evidence="1">
    <location>
        <begin position="309"/>
        <end position="321"/>
    </location>
</feature>
<protein>
    <submittedName>
        <fullName evidence="3">Uncharacterized protein</fullName>
    </submittedName>
</protein>
<reference evidence="4" key="1">
    <citation type="submission" date="2011-03" db="EMBL/GenBank/DDBJ databases">
        <title>The genome sequence of Vavraia culicis strain floridensis.</title>
        <authorList>
            <consortium name="The Broad Institute Genome Sequencing Platform"/>
            <person name="Cuomo C."/>
            <person name="Becnel J."/>
            <person name="Sanscrainte N."/>
            <person name="Young S.K."/>
            <person name="Zeng Q."/>
            <person name="Gargeya S."/>
            <person name="Fitzgerald M."/>
            <person name="Haas B."/>
            <person name="Abouelleil A."/>
            <person name="Alvarado L."/>
            <person name="Arachchi H.M."/>
            <person name="Berlin A."/>
            <person name="Chapman S.B."/>
            <person name="Gearin G."/>
            <person name="Goldberg J."/>
            <person name="Griggs A."/>
            <person name="Gujja S."/>
            <person name="Hansen M."/>
            <person name="Heiman D."/>
            <person name="Howarth C."/>
            <person name="Larimer J."/>
            <person name="Lui A."/>
            <person name="MacDonald P.J.P."/>
            <person name="McCowen C."/>
            <person name="Montmayeur A."/>
            <person name="Murphy C."/>
            <person name="Neiman D."/>
            <person name="Pearson M."/>
            <person name="Priest M."/>
            <person name="Roberts A."/>
            <person name="Saif S."/>
            <person name="Shea T."/>
            <person name="Sisk P."/>
            <person name="Stolte C."/>
            <person name="Sykes S."/>
            <person name="Wortman J."/>
            <person name="Nusbaum C."/>
            <person name="Birren B."/>
        </authorList>
    </citation>
    <scope>NUCLEOTIDE SEQUENCE [LARGE SCALE GENOMIC DNA]</scope>
    <source>
        <strain evidence="4">floridensis</strain>
    </source>
</reference>
<dbReference type="RefSeq" id="XP_008075162.1">
    <property type="nucleotide sequence ID" value="XM_008076971.1"/>
</dbReference>
<keyword evidence="4" id="KW-1185">Reference proteome</keyword>
<dbReference type="EMBL" id="GL877448">
    <property type="protein sequence ID" value="ELA46385.1"/>
    <property type="molecule type" value="Genomic_DNA"/>
</dbReference>
<sequence>MIRRQEIFCLLCALLLVLTFSIVIFLYISRKNWYKLSDSGSEILAEKARGGEIEMCNNEGTVEEENRIVKTSLIDEKPVRVFEEERTVPKKMLEDSSRGWTERKCPETCSKISLAGISETQARDIPDLAKVRSRVQEEGNAVESNAKSEELRTNAPSVPSDQSKDDRKGVSAMIAVGKDKVDEDFELPTNTRGVEEEDLVGLDVERKNFALRHEGGVDDGKSSEVQAHELSDMLEESTSSQLREQGNMAHNVLSDIGMEDLQIKANKQKSPAQTNDVMMYLTKDSAQNEPLQNSQQRAGDATMPSHDYEQDEEQEVNDEMVEPTSSELNSQQRAGDATMPSHDYEHDEEQEVNDEMVKPTSSELNSQQGAGDATMPSHDYEHDEEQEVNDEMVVPTSSELNSQQGAGDAAIPSHDYEHDEEQEVNDEMVKPTSSELEDKQE</sequence>
<evidence type="ECO:0000256" key="1">
    <source>
        <dbReference type="SAM" id="MobiDB-lite"/>
    </source>
</evidence>
<dbReference type="AlphaFoldDB" id="L2GTH7"/>
<feature type="region of interest" description="Disordered" evidence="1">
    <location>
        <begin position="134"/>
        <end position="169"/>
    </location>
</feature>
<feature type="region of interest" description="Disordered" evidence="1">
    <location>
        <begin position="264"/>
        <end position="441"/>
    </location>
</feature>
<keyword evidence="2" id="KW-0472">Membrane</keyword>
<keyword evidence="2" id="KW-1133">Transmembrane helix</keyword>
<feature type="compositionally biased region" description="Polar residues" evidence="1">
    <location>
        <begin position="359"/>
        <end position="369"/>
    </location>
</feature>
<keyword evidence="2" id="KW-0812">Transmembrane</keyword>
<gene>
    <name evidence="3" type="ORF">VCUG_02149</name>
</gene>
<feature type="compositionally biased region" description="Polar residues" evidence="1">
    <location>
        <begin position="284"/>
        <end position="297"/>
    </location>
</feature>